<evidence type="ECO:0000313" key="3">
    <source>
        <dbReference type="Proteomes" id="UP000254937"/>
    </source>
</evidence>
<accession>A0A370PW62</accession>
<feature type="region of interest" description="Disordered" evidence="1">
    <location>
        <begin position="1"/>
        <end position="25"/>
    </location>
</feature>
<proteinExistence type="predicted"/>
<dbReference type="EMBL" id="KZ851846">
    <property type="protein sequence ID" value="RDK46415.1"/>
    <property type="molecule type" value="Genomic_DNA"/>
</dbReference>
<sequence>MGLSSRVFAGAPETRPAESSTQRLGRPAACDSATTMLEPLHLLGFPSALFLPTRICQRSLASKVSFHPLAVLSCCPQSL</sequence>
<evidence type="ECO:0000256" key="1">
    <source>
        <dbReference type="SAM" id="MobiDB-lite"/>
    </source>
</evidence>
<organism evidence="2 3">
    <name type="scientific">Aspergillus phoenicis ATCC 13157</name>
    <dbReference type="NCBI Taxonomy" id="1353007"/>
    <lineage>
        <taxon>Eukaryota</taxon>
        <taxon>Fungi</taxon>
        <taxon>Dikarya</taxon>
        <taxon>Ascomycota</taxon>
        <taxon>Pezizomycotina</taxon>
        <taxon>Eurotiomycetes</taxon>
        <taxon>Eurotiomycetidae</taxon>
        <taxon>Eurotiales</taxon>
        <taxon>Aspergillaceae</taxon>
        <taxon>Aspergillus</taxon>
    </lineage>
</organism>
<protein>
    <submittedName>
        <fullName evidence="2">Uncharacterized protein</fullName>
    </submittedName>
</protein>
<dbReference type="AlphaFoldDB" id="A0A370PW62"/>
<evidence type="ECO:0000313" key="2">
    <source>
        <dbReference type="EMBL" id="RDK46415.1"/>
    </source>
</evidence>
<dbReference type="Proteomes" id="UP000254937">
    <property type="component" value="Unassembled WGS sequence"/>
</dbReference>
<reference evidence="2 3" key="1">
    <citation type="submission" date="2018-07" db="EMBL/GenBank/DDBJ databases">
        <title>Section-level genome sequencing of Aspergillus section Nigri to investigate inter- and intra-species variation.</title>
        <authorList>
            <consortium name="DOE Joint Genome Institute"/>
            <person name="Vesth T.C."/>
            <person name="Nybo J.L."/>
            <person name="Theobald S."/>
            <person name="Frisvad J.C."/>
            <person name="Larsen T.O."/>
            <person name="Nielsen K.F."/>
            <person name="Hoof J.B."/>
            <person name="Brandl J."/>
            <person name="Salamov A."/>
            <person name="Riley R."/>
            <person name="Gladden J.M."/>
            <person name="Phatale P."/>
            <person name="Nielsen M.T."/>
            <person name="Lyhne E.K."/>
            <person name="Kogle M.E."/>
            <person name="Strasser K."/>
            <person name="McDonnell E."/>
            <person name="Barry K."/>
            <person name="Clum A."/>
            <person name="Chen C."/>
            <person name="Nolan M."/>
            <person name="Sandor L."/>
            <person name="Kuo A."/>
            <person name="Lipzen A."/>
            <person name="Hainaut M."/>
            <person name="Drula E."/>
            <person name="Tsang A."/>
            <person name="Magnuson J.K."/>
            <person name="Henrissat B."/>
            <person name="Wiebenga A."/>
            <person name="Simmons B.A."/>
            <person name="Makela M.R."/>
            <person name="De vries R.P."/>
            <person name="Grigoriev I.V."/>
            <person name="Mortensen U.H."/>
            <person name="Baker S.E."/>
            <person name="Andersen M.R."/>
        </authorList>
    </citation>
    <scope>NUCLEOTIDE SEQUENCE [LARGE SCALE GENOMIC DNA]</scope>
    <source>
        <strain evidence="2 3">ATCC 13157</strain>
    </source>
</reference>
<name>A0A370PW62_ASPPH</name>
<keyword evidence="3" id="KW-1185">Reference proteome</keyword>
<gene>
    <name evidence="2" type="ORF">M752DRAFT_102530</name>
</gene>